<evidence type="ECO:0000313" key="1">
    <source>
        <dbReference type="EMBL" id="QHT33099.1"/>
    </source>
</evidence>
<organism evidence="1">
    <name type="scientific">viral metagenome</name>
    <dbReference type="NCBI Taxonomy" id="1070528"/>
    <lineage>
        <taxon>unclassified sequences</taxon>
        <taxon>metagenomes</taxon>
        <taxon>organismal metagenomes</taxon>
    </lineage>
</organism>
<proteinExistence type="predicted"/>
<reference evidence="1" key="1">
    <citation type="journal article" date="2020" name="Nature">
        <title>Giant virus diversity and host interactions through global metagenomics.</title>
        <authorList>
            <person name="Schulz F."/>
            <person name="Roux S."/>
            <person name="Paez-Espino D."/>
            <person name="Jungbluth S."/>
            <person name="Walsh D.A."/>
            <person name="Denef V.J."/>
            <person name="McMahon K.D."/>
            <person name="Konstantinidis K.T."/>
            <person name="Eloe-Fadrosh E.A."/>
            <person name="Kyrpides N.C."/>
            <person name="Woyke T."/>
        </authorList>
    </citation>
    <scope>NUCLEOTIDE SEQUENCE</scope>
    <source>
        <strain evidence="1">GVMAG-M-3300009161-34</strain>
    </source>
</reference>
<evidence type="ECO:0008006" key="2">
    <source>
        <dbReference type="Google" id="ProtNLM"/>
    </source>
</evidence>
<sequence>MFILKKNEDFDRLLHMIGEQNEKNVDHSDEIEKILNSLKLTMKPWKTDTGMYYIIKYDKTMLGLTQDDFVSIGLLRSVVVDESGKIVSYSPPKSLNITAERETQFNLNNIMSPICDDNTNEWDAEEFVEGTMINLFYSKKGNGWELATKSTVGGNVTFFSPKNPKDTVEIREKDTFRNMFFETCKKVGLNYEEFPKEFMYSFVLQHPKNRIVLPITEEKIYITGLYTVNQDTLEVNHLNRAGFVKTYCANSVLTPKSLFSMDYTVAGFKKEFASMNSPYNLMGVVFNNMVTGERMKVRNPNYELVKNAKGVENKLMLQYLSLRHGGRVAEYLKSFPEYKSNFSVYRNSVHAFTKNLHQNYLDCFVFKKKPFGELPQQYKKYIIQLNKKYIDELRENRNCVTFNYVMEFVNKIEPGALLFSLNYVVREHKKVIQRLEDPIEKVVDTAMDTVEVETATIEKVKQE</sequence>
<accession>A0A6C0EXS6</accession>
<name>A0A6C0EXS6_9ZZZZ</name>
<dbReference type="AlphaFoldDB" id="A0A6C0EXS6"/>
<dbReference type="EMBL" id="MN738958">
    <property type="protein sequence ID" value="QHT33099.1"/>
    <property type="molecule type" value="Genomic_DNA"/>
</dbReference>
<protein>
    <recommendedName>
        <fullName evidence="2">T4 RNA ligase 1-like N-terminal domain-containing protein</fullName>
    </recommendedName>
</protein>